<gene>
    <name evidence="7" type="primary">ltaA</name>
    <name evidence="7" type="ORF">Mal48_46430</name>
</gene>
<dbReference type="Gene3D" id="3.90.1150.10">
    <property type="entry name" value="Aspartate Aminotransferase, domain 1"/>
    <property type="match status" value="1"/>
</dbReference>
<comment type="cofactor">
    <cofactor evidence="1">
        <name>pyridoxal 5'-phosphate</name>
        <dbReference type="ChEBI" id="CHEBI:597326"/>
    </cofactor>
</comment>
<dbReference type="Pfam" id="PF01212">
    <property type="entry name" value="Beta_elim_lyase"/>
    <property type="match status" value="1"/>
</dbReference>
<dbReference type="InterPro" id="IPR023603">
    <property type="entry name" value="Low_specificity_L-TA-like"/>
</dbReference>
<dbReference type="GO" id="GO:0006545">
    <property type="term" value="P:glycine biosynthetic process"/>
    <property type="evidence" value="ECO:0007669"/>
    <property type="project" value="TreeGrafter"/>
</dbReference>
<dbReference type="OrthoDB" id="9774495at2"/>
<evidence type="ECO:0000313" key="7">
    <source>
        <dbReference type="EMBL" id="QDT35367.1"/>
    </source>
</evidence>
<evidence type="ECO:0000256" key="4">
    <source>
        <dbReference type="ARBA" id="ARBA00023239"/>
    </source>
</evidence>
<dbReference type="RefSeq" id="WP_145204815.1">
    <property type="nucleotide sequence ID" value="NZ_CP036267.1"/>
</dbReference>
<dbReference type="InterPro" id="IPR015421">
    <property type="entry name" value="PyrdxlP-dep_Trfase_major"/>
</dbReference>
<dbReference type="InterPro" id="IPR015424">
    <property type="entry name" value="PyrdxlP-dep_Trfase"/>
</dbReference>
<dbReference type="FunFam" id="3.90.1150.10:FF:000041">
    <property type="entry name" value="Low-specificity L-threonine aldolase"/>
    <property type="match status" value="1"/>
</dbReference>
<dbReference type="EMBL" id="CP036267">
    <property type="protein sequence ID" value="QDT35367.1"/>
    <property type="molecule type" value="Genomic_DNA"/>
</dbReference>
<organism evidence="7 8">
    <name type="scientific">Thalassoglobus polymorphus</name>
    <dbReference type="NCBI Taxonomy" id="2527994"/>
    <lineage>
        <taxon>Bacteria</taxon>
        <taxon>Pseudomonadati</taxon>
        <taxon>Planctomycetota</taxon>
        <taxon>Planctomycetia</taxon>
        <taxon>Planctomycetales</taxon>
        <taxon>Planctomycetaceae</taxon>
        <taxon>Thalassoglobus</taxon>
    </lineage>
</organism>
<protein>
    <submittedName>
        <fullName evidence="7">L-allo-threonine aldolase</fullName>
        <ecNumber evidence="7">4.1.2.49</ecNumber>
    </submittedName>
</protein>
<dbReference type="KEGG" id="tpol:Mal48_46430"/>
<dbReference type="PANTHER" id="PTHR48097:SF9">
    <property type="entry name" value="L-THREONINE ALDOLASE"/>
    <property type="match status" value="1"/>
</dbReference>
<dbReference type="AlphaFoldDB" id="A0A517QUV4"/>
<dbReference type="Proteomes" id="UP000315724">
    <property type="component" value="Chromosome"/>
</dbReference>
<dbReference type="GO" id="GO:0005829">
    <property type="term" value="C:cytosol"/>
    <property type="evidence" value="ECO:0007669"/>
    <property type="project" value="TreeGrafter"/>
</dbReference>
<reference evidence="7 8" key="1">
    <citation type="submission" date="2019-02" db="EMBL/GenBank/DDBJ databases">
        <title>Deep-cultivation of Planctomycetes and their phenomic and genomic characterization uncovers novel biology.</title>
        <authorList>
            <person name="Wiegand S."/>
            <person name="Jogler M."/>
            <person name="Boedeker C."/>
            <person name="Pinto D."/>
            <person name="Vollmers J."/>
            <person name="Rivas-Marin E."/>
            <person name="Kohn T."/>
            <person name="Peeters S.H."/>
            <person name="Heuer A."/>
            <person name="Rast P."/>
            <person name="Oberbeckmann S."/>
            <person name="Bunk B."/>
            <person name="Jeske O."/>
            <person name="Meyerdierks A."/>
            <person name="Storesund J.E."/>
            <person name="Kallscheuer N."/>
            <person name="Luecker S."/>
            <person name="Lage O.M."/>
            <person name="Pohl T."/>
            <person name="Merkel B.J."/>
            <person name="Hornburger P."/>
            <person name="Mueller R.-W."/>
            <person name="Bruemmer F."/>
            <person name="Labrenz M."/>
            <person name="Spormann A.M."/>
            <person name="Op den Camp H."/>
            <person name="Overmann J."/>
            <person name="Amann R."/>
            <person name="Jetten M.S.M."/>
            <person name="Mascher T."/>
            <person name="Medema M.H."/>
            <person name="Devos D.P."/>
            <person name="Kaster A.-K."/>
            <person name="Ovreas L."/>
            <person name="Rohde M."/>
            <person name="Galperin M.Y."/>
            <person name="Jogler C."/>
        </authorList>
    </citation>
    <scope>NUCLEOTIDE SEQUENCE [LARGE SCALE GENOMIC DNA]</scope>
    <source>
        <strain evidence="7 8">Mal48</strain>
    </source>
</reference>
<feature type="domain" description="Aromatic amino acid beta-eliminating lyase/threonine aldolase" evidence="6">
    <location>
        <begin position="4"/>
        <end position="287"/>
    </location>
</feature>
<evidence type="ECO:0000313" key="8">
    <source>
        <dbReference type="Proteomes" id="UP000315724"/>
    </source>
</evidence>
<dbReference type="PIRSF" id="PIRSF017617">
    <property type="entry name" value="Thr_aldolase"/>
    <property type="match status" value="1"/>
</dbReference>
<dbReference type="SUPFAM" id="SSF53383">
    <property type="entry name" value="PLP-dependent transferases"/>
    <property type="match status" value="1"/>
</dbReference>
<evidence type="ECO:0000259" key="6">
    <source>
        <dbReference type="Pfam" id="PF01212"/>
    </source>
</evidence>
<dbReference type="GO" id="GO:0006567">
    <property type="term" value="P:L-threonine catabolic process"/>
    <property type="evidence" value="ECO:0007669"/>
    <property type="project" value="TreeGrafter"/>
</dbReference>
<dbReference type="NCBIfam" id="NF041359">
    <property type="entry name" value="GntG_guanitoxin"/>
    <property type="match status" value="1"/>
</dbReference>
<accession>A0A517QUV4</accession>
<comment type="similarity">
    <text evidence="2">Belongs to the threonine aldolase family.</text>
</comment>
<dbReference type="GO" id="GO:0008732">
    <property type="term" value="F:L-allo-threonine aldolase activity"/>
    <property type="evidence" value="ECO:0007669"/>
    <property type="project" value="UniProtKB-EC"/>
</dbReference>
<evidence type="ECO:0000256" key="1">
    <source>
        <dbReference type="ARBA" id="ARBA00001933"/>
    </source>
</evidence>
<evidence type="ECO:0000256" key="3">
    <source>
        <dbReference type="ARBA" id="ARBA00022898"/>
    </source>
</evidence>
<evidence type="ECO:0000256" key="2">
    <source>
        <dbReference type="ARBA" id="ARBA00006966"/>
    </source>
</evidence>
<dbReference type="PANTHER" id="PTHR48097">
    <property type="entry name" value="L-THREONINE ALDOLASE-RELATED"/>
    <property type="match status" value="1"/>
</dbReference>
<dbReference type="InterPro" id="IPR015422">
    <property type="entry name" value="PyrdxlP-dep_Trfase_small"/>
</dbReference>
<keyword evidence="8" id="KW-1185">Reference proteome</keyword>
<sequence length="346" mass="37649">MLVELRSDTFTKPTLAMREAMMSAEVGDDMVGEDPTVNRLEAHVAEMFGKEAAVYACSATQANQMAIWANCERGDELLIETTGHIGIYESGAPAVISGVTTRCIPGECGRLDVEHLQGQIRRGDDHYATTTLLCLENSTNIAGGRTYSLTQLQRVCNWAHTNDLRTHLDGARIFNACAVRGYSVADIAKQFDTVSVCFSKGLGCPMGAILVGDQKTIARARRARKLMGGALRQAGILAASGLYALDNHVDRLAEDHQNAKRLAAGLAEIPNVNIDLDAVETNLVYFEVNPEWGTAADLEKRAAENGVKLFSVGGSQRLRACTHLDINEDHVDRAIQVFRECLESVR</sequence>
<dbReference type="FunFam" id="3.40.640.10:FF:000030">
    <property type="entry name" value="Low-specificity L-threonine aldolase"/>
    <property type="match status" value="1"/>
</dbReference>
<dbReference type="Gene3D" id="3.40.640.10">
    <property type="entry name" value="Type I PLP-dependent aspartate aminotransferase-like (Major domain)"/>
    <property type="match status" value="1"/>
</dbReference>
<name>A0A517QUV4_9PLAN</name>
<keyword evidence="4 7" id="KW-0456">Lyase</keyword>
<proteinExistence type="inferred from homology"/>
<feature type="modified residue" description="N6-(pyridoxal phosphate)lysine" evidence="5">
    <location>
        <position position="200"/>
    </location>
</feature>
<dbReference type="EC" id="4.1.2.49" evidence="7"/>
<evidence type="ECO:0000256" key="5">
    <source>
        <dbReference type="PIRSR" id="PIRSR017617-1"/>
    </source>
</evidence>
<dbReference type="InterPro" id="IPR001597">
    <property type="entry name" value="ArAA_b-elim_lyase/Thr_aldolase"/>
</dbReference>
<keyword evidence="3" id="KW-0663">Pyridoxal phosphate</keyword>